<dbReference type="InterPro" id="IPR032466">
    <property type="entry name" value="Metal_Hydrolase"/>
</dbReference>
<dbReference type="RefSeq" id="WP_259313990.1">
    <property type="nucleotide sequence ID" value="NZ_CP087164.1"/>
</dbReference>
<evidence type="ECO:0000313" key="4">
    <source>
        <dbReference type="Proteomes" id="UP001162834"/>
    </source>
</evidence>
<dbReference type="EMBL" id="CP087164">
    <property type="protein sequence ID" value="UGS34306.1"/>
    <property type="molecule type" value="Genomic_DNA"/>
</dbReference>
<keyword evidence="4" id="KW-1185">Reference proteome</keyword>
<gene>
    <name evidence="3" type="ORF">DSM104329_00682</name>
</gene>
<name>A0A9E7BY38_9ACTN</name>
<evidence type="ECO:0000313" key="3">
    <source>
        <dbReference type="EMBL" id="UGS34306.1"/>
    </source>
</evidence>
<dbReference type="GO" id="GO:0016831">
    <property type="term" value="F:carboxy-lyase activity"/>
    <property type="evidence" value="ECO:0007669"/>
    <property type="project" value="InterPro"/>
</dbReference>
<dbReference type="PANTHER" id="PTHR21240">
    <property type="entry name" value="2-AMINO-3-CARBOXYLMUCONATE-6-SEMIALDEHYDE DECARBOXYLASE"/>
    <property type="match status" value="1"/>
</dbReference>
<dbReference type="Gene3D" id="3.20.20.140">
    <property type="entry name" value="Metal-dependent hydrolases"/>
    <property type="match status" value="1"/>
</dbReference>
<evidence type="ECO:0000259" key="2">
    <source>
        <dbReference type="Pfam" id="PF04909"/>
    </source>
</evidence>
<dbReference type="AlphaFoldDB" id="A0A9E7BY38"/>
<dbReference type="GO" id="GO:0005737">
    <property type="term" value="C:cytoplasm"/>
    <property type="evidence" value="ECO:0007669"/>
    <property type="project" value="TreeGrafter"/>
</dbReference>
<proteinExistence type="predicted"/>
<dbReference type="KEGG" id="sbae:DSM104329_00682"/>
<accession>A0A9E7BY38</accession>
<dbReference type="GO" id="GO:0016787">
    <property type="term" value="F:hydrolase activity"/>
    <property type="evidence" value="ECO:0007669"/>
    <property type="project" value="InterPro"/>
</dbReference>
<dbReference type="SUPFAM" id="SSF51556">
    <property type="entry name" value="Metallo-dependent hydrolases"/>
    <property type="match status" value="1"/>
</dbReference>
<evidence type="ECO:0000256" key="1">
    <source>
        <dbReference type="ARBA" id="ARBA00023239"/>
    </source>
</evidence>
<reference evidence="3" key="1">
    <citation type="journal article" date="2022" name="Int. J. Syst. Evol. Microbiol.">
        <title>Pseudomonas aegrilactucae sp. nov. and Pseudomonas morbosilactucae sp. nov., pathogens causing bacterial rot of lettuce in Japan.</title>
        <authorList>
            <person name="Sawada H."/>
            <person name="Fujikawa T."/>
            <person name="Satou M."/>
        </authorList>
    </citation>
    <scope>NUCLEOTIDE SEQUENCE</scope>
    <source>
        <strain evidence="3">0166_1</strain>
    </source>
</reference>
<dbReference type="Pfam" id="PF04909">
    <property type="entry name" value="Amidohydro_2"/>
    <property type="match status" value="1"/>
</dbReference>
<dbReference type="InterPro" id="IPR032465">
    <property type="entry name" value="ACMSD"/>
</dbReference>
<feature type="domain" description="Amidohydrolase-related" evidence="2">
    <location>
        <begin position="10"/>
        <end position="332"/>
    </location>
</feature>
<keyword evidence="1" id="KW-0456">Lyase</keyword>
<dbReference type="InterPro" id="IPR006680">
    <property type="entry name" value="Amidohydro-rel"/>
</dbReference>
<organism evidence="3 4">
    <name type="scientific">Capillimicrobium parvum</name>
    <dbReference type="NCBI Taxonomy" id="2884022"/>
    <lineage>
        <taxon>Bacteria</taxon>
        <taxon>Bacillati</taxon>
        <taxon>Actinomycetota</taxon>
        <taxon>Thermoleophilia</taxon>
        <taxon>Solirubrobacterales</taxon>
        <taxon>Capillimicrobiaceae</taxon>
        <taxon>Capillimicrobium</taxon>
    </lineage>
</organism>
<dbReference type="GO" id="GO:0019748">
    <property type="term" value="P:secondary metabolic process"/>
    <property type="evidence" value="ECO:0007669"/>
    <property type="project" value="TreeGrafter"/>
</dbReference>
<sequence length="337" mass="36325">MTRSSAVPTVDVHAHAVIGPAFGLAQEQPEARAAQEVEAGWFGEASTRVNQQQIQRLIPLLTDLGARLEVMDRSGVDVQVVSPSPQHYHDWAGAPMAQRLTRMVNEGMAALCAQRPERLAGLGTVPLHHPELAVGELTHAVEELGLKGVEIATTAGGREIAHPDFEGFWARAEELGALVFIHPWGCTLGHRLDEHYLANVVGNPTETTVALSHIIFSGLLDRRPGLRILAAHGGGYLPFYIGRSDHAWQHRPDSQTPRAAPSEYLRRLYFDALVYQPAALGALVAQVGADRVMVGTDYPFDMGIEDPLDRLRAAALDAGQREAIRGGNAAALGLVPG</sequence>
<protein>
    <recommendedName>
        <fullName evidence="2">Amidohydrolase-related domain-containing protein</fullName>
    </recommendedName>
</protein>
<dbReference type="Proteomes" id="UP001162834">
    <property type="component" value="Chromosome"/>
</dbReference>
<dbReference type="PANTHER" id="PTHR21240:SF28">
    <property type="entry name" value="ISO-OROTATE DECARBOXYLASE (EUROFUNG)"/>
    <property type="match status" value="1"/>
</dbReference>